<dbReference type="Proteomes" id="UP000031874">
    <property type="component" value="Chromosome"/>
</dbReference>
<evidence type="ECO:0000256" key="2">
    <source>
        <dbReference type="ARBA" id="ARBA00005982"/>
    </source>
</evidence>
<reference evidence="8 9" key="1">
    <citation type="journal article" date="2015" name="Genome Announc.">
        <title>Genome sequencing of 18 francisella strains to aid in assay development and testing.</title>
        <authorList>
            <person name="Johnson S.L."/>
            <person name="Daligault H.E."/>
            <person name="Davenport K.W."/>
            <person name="Coyne S.R."/>
            <person name="Frey K.G."/>
            <person name="Koroleva G.I."/>
            <person name="Broomall S.M."/>
            <person name="Bishop-Lilly K.A."/>
            <person name="Bruce D.C."/>
            <person name="Chertkov O."/>
            <person name="Freitas T."/>
            <person name="Jaissle J."/>
            <person name="Ladner J.T."/>
            <person name="Rosenzweig C.N."/>
            <person name="Gibbons H.S."/>
            <person name="Palacios G.F."/>
            <person name="Redden C.L."/>
            <person name="Xu Y."/>
            <person name="Minogue T.D."/>
            <person name="Chain P.S."/>
        </authorList>
    </citation>
    <scope>NUCLEOTIDE SEQUENCE [LARGE SCALE GENOMIC DNA]</scope>
    <source>
        <strain evidence="8 9">LVS</strain>
    </source>
</reference>
<dbReference type="InterPro" id="IPR020846">
    <property type="entry name" value="MFS_dom"/>
</dbReference>
<evidence type="ECO:0000313" key="9">
    <source>
        <dbReference type="Proteomes" id="UP000031874"/>
    </source>
</evidence>
<evidence type="ECO:0000256" key="6">
    <source>
        <dbReference type="SAM" id="Phobius"/>
    </source>
</evidence>
<dbReference type="GO" id="GO:0022857">
    <property type="term" value="F:transmembrane transporter activity"/>
    <property type="evidence" value="ECO:0007669"/>
    <property type="project" value="InterPro"/>
</dbReference>
<evidence type="ECO:0000256" key="5">
    <source>
        <dbReference type="ARBA" id="ARBA00023136"/>
    </source>
</evidence>
<keyword evidence="4 6" id="KW-1133">Transmembrane helix</keyword>
<dbReference type="AlphaFoldDB" id="A0AAI8BIT4"/>
<sequence>MGYKKAVIYGAVLMSIGHIILGFGGDSKLYLGMAFIVCGYGFFKSNVSCLLGQQYNSDDSNKDSAFTLLYLGGNFGGIFAPMLCGLVAHYYGWHYGFGIAGIGMIFGLAVFMLGSKYIPDVLPQKTLSKQLQNLVVVFSILLILTLSYLALEYLFDGYLLAVVTCITAIAFVVIFIRTDASTRKSLIALLPFFIFGIVFWMFD</sequence>
<dbReference type="GO" id="GO:0016020">
    <property type="term" value="C:membrane"/>
    <property type="evidence" value="ECO:0007669"/>
    <property type="project" value="UniProtKB-SubCell"/>
</dbReference>
<proteinExistence type="inferred from homology"/>
<evidence type="ECO:0000259" key="7">
    <source>
        <dbReference type="PROSITE" id="PS50850"/>
    </source>
</evidence>
<dbReference type="PROSITE" id="PS50850">
    <property type="entry name" value="MFS"/>
    <property type="match status" value="1"/>
</dbReference>
<comment type="similarity">
    <text evidence="2">Belongs to the major facilitator superfamily. Proton-dependent oligopeptide transporter (POT/PTR) (TC 2.A.17) family.</text>
</comment>
<feature type="transmembrane region" description="Helical" evidence="6">
    <location>
        <begin position="185"/>
        <end position="202"/>
    </location>
</feature>
<accession>A0AAI8BIT4</accession>
<evidence type="ECO:0000313" key="8">
    <source>
        <dbReference type="EMBL" id="AJI59874.1"/>
    </source>
</evidence>
<feature type="transmembrane region" description="Helical" evidence="6">
    <location>
        <begin position="7"/>
        <end position="23"/>
    </location>
</feature>
<feature type="transmembrane region" description="Helical" evidence="6">
    <location>
        <begin position="131"/>
        <end position="151"/>
    </location>
</feature>
<evidence type="ECO:0000256" key="3">
    <source>
        <dbReference type="ARBA" id="ARBA00022692"/>
    </source>
</evidence>
<dbReference type="InterPro" id="IPR036259">
    <property type="entry name" value="MFS_trans_sf"/>
</dbReference>
<feature type="domain" description="Major facilitator superfamily (MFS) profile" evidence="7">
    <location>
        <begin position="1"/>
        <end position="203"/>
    </location>
</feature>
<feature type="transmembrane region" description="Helical" evidence="6">
    <location>
        <begin position="29"/>
        <end position="47"/>
    </location>
</feature>
<evidence type="ECO:0000256" key="1">
    <source>
        <dbReference type="ARBA" id="ARBA00004141"/>
    </source>
</evidence>
<comment type="subcellular location">
    <subcellularLocation>
        <location evidence="1">Membrane</location>
        <topology evidence="1">Multi-pass membrane protein</topology>
    </subcellularLocation>
</comment>
<protein>
    <submittedName>
        <fullName evidence="8">POT family protein</fullName>
    </submittedName>
</protein>
<keyword evidence="5 6" id="KW-0472">Membrane</keyword>
<dbReference type="Pfam" id="PF00854">
    <property type="entry name" value="PTR2"/>
    <property type="match status" value="1"/>
</dbReference>
<feature type="transmembrane region" description="Helical" evidence="6">
    <location>
        <begin position="157"/>
        <end position="176"/>
    </location>
</feature>
<dbReference type="InterPro" id="IPR000109">
    <property type="entry name" value="POT_fam"/>
</dbReference>
<name>A0AAI8BIT4_FRATH</name>
<dbReference type="EMBL" id="CP009694">
    <property type="protein sequence ID" value="AJI59874.1"/>
    <property type="molecule type" value="Genomic_DNA"/>
</dbReference>
<gene>
    <name evidence="8" type="ORF">AW21_1596</name>
</gene>
<evidence type="ECO:0000256" key="4">
    <source>
        <dbReference type="ARBA" id="ARBA00022989"/>
    </source>
</evidence>
<dbReference type="SUPFAM" id="SSF103473">
    <property type="entry name" value="MFS general substrate transporter"/>
    <property type="match status" value="1"/>
</dbReference>
<organism evidence="8 9">
    <name type="scientific">Francisella tularensis subsp. holarctica (strain LVS)</name>
    <dbReference type="NCBI Taxonomy" id="376619"/>
    <lineage>
        <taxon>Bacteria</taxon>
        <taxon>Pseudomonadati</taxon>
        <taxon>Pseudomonadota</taxon>
        <taxon>Gammaproteobacteria</taxon>
        <taxon>Thiotrichales</taxon>
        <taxon>Francisellaceae</taxon>
        <taxon>Francisella</taxon>
    </lineage>
</organism>
<feature type="transmembrane region" description="Helical" evidence="6">
    <location>
        <begin position="68"/>
        <end position="91"/>
    </location>
</feature>
<dbReference type="PANTHER" id="PTHR11654">
    <property type="entry name" value="OLIGOPEPTIDE TRANSPORTER-RELATED"/>
    <property type="match status" value="1"/>
</dbReference>
<feature type="transmembrane region" description="Helical" evidence="6">
    <location>
        <begin position="97"/>
        <end position="119"/>
    </location>
</feature>
<keyword evidence="3 6" id="KW-0812">Transmembrane</keyword>
<dbReference type="Gene3D" id="1.20.1250.20">
    <property type="entry name" value="MFS general substrate transporter like domains"/>
    <property type="match status" value="1"/>
</dbReference>